<dbReference type="PROSITE" id="PS50104">
    <property type="entry name" value="TIR"/>
    <property type="match status" value="1"/>
</dbReference>
<evidence type="ECO:0000313" key="4">
    <source>
        <dbReference type="EMBL" id="MCQ8118344.1"/>
    </source>
</evidence>
<dbReference type="Gene3D" id="3.90.1580.10">
    <property type="entry name" value="paralog of FGE (formylglycine-generating enzyme)"/>
    <property type="match status" value="1"/>
</dbReference>
<feature type="compositionally biased region" description="Polar residues" evidence="1">
    <location>
        <begin position="196"/>
        <end position="211"/>
    </location>
</feature>
<comment type="caution">
    <text evidence="4">The sequence shown here is derived from an EMBL/GenBank/DDBJ whole genome shotgun (WGS) entry which is preliminary data.</text>
</comment>
<evidence type="ECO:0000259" key="3">
    <source>
        <dbReference type="PROSITE" id="PS50104"/>
    </source>
</evidence>
<dbReference type="RefSeq" id="WP_256607375.1">
    <property type="nucleotide sequence ID" value="NZ_JANIBL010000038.1"/>
</dbReference>
<dbReference type="InterPro" id="IPR051043">
    <property type="entry name" value="Sulfatase_Mod_Factor_Kinase"/>
</dbReference>
<evidence type="ECO:0000256" key="2">
    <source>
        <dbReference type="SAM" id="Phobius"/>
    </source>
</evidence>
<dbReference type="PANTHER" id="PTHR23150:SF35">
    <property type="entry name" value="BLL6746 PROTEIN"/>
    <property type="match status" value="1"/>
</dbReference>
<dbReference type="SUPFAM" id="SSF56436">
    <property type="entry name" value="C-type lectin-like"/>
    <property type="match status" value="1"/>
</dbReference>
<accession>A0ABT1TUB0</accession>
<name>A0ABT1TUB0_9GAMM</name>
<dbReference type="SUPFAM" id="SSF52200">
    <property type="entry name" value="Toll/Interleukin receptor TIR domain"/>
    <property type="match status" value="1"/>
</dbReference>
<proteinExistence type="predicted"/>
<feature type="transmembrane region" description="Helical" evidence="2">
    <location>
        <begin position="162"/>
        <end position="182"/>
    </location>
</feature>
<keyword evidence="2" id="KW-0472">Membrane</keyword>
<evidence type="ECO:0000313" key="5">
    <source>
        <dbReference type="Proteomes" id="UP001524570"/>
    </source>
</evidence>
<dbReference type="InterPro" id="IPR035897">
    <property type="entry name" value="Toll_tir_struct_dom_sf"/>
</dbReference>
<keyword evidence="5" id="KW-1185">Reference proteome</keyword>
<protein>
    <submittedName>
        <fullName evidence="4">SUMF1/EgtB/PvdO family nonheme iron enzyme</fullName>
    </submittedName>
</protein>
<organism evidence="4 5">
    <name type="scientific">Methylomonas rosea</name>
    <dbReference type="NCBI Taxonomy" id="2952227"/>
    <lineage>
        <taxon>Bacteria</taxon>
        <taxon>Pseudomonadati</taxon>
        <taxon>Pseudomonadota</taxon>
        <taxon>Gammaproteobacteria</taxon>
        <taxon>Methylococcales</taxon>
        <taxon>Methylococcaceae</taxon>
        <taxon>Methylomonas</taxon>
    </lineage>
</organism>
<dbReference type="Gene3D" id="3.40.50.10140">
    <property type="entry name" value="Toll/interleukin-1 receptor homology (TIR) domain"/>
    <property type="match status" value="1"/>
</dbReference>
<dbReference type="InterPro" id="IPR005532">
    <property type="entry name" value="SUMF_dom"/>
</dbReference>
<evidence type="ECO:0000256" key="1">
    <source>
        <dbReference type="SAM" id="MobiDB-lite"/>
    </source>
</evidence>
<sequence>MADIFLSYAREDVAKAKLLALALENQGWSVFWDRSSIQVGHDVDEVIELAIERTGCMIVGWSSAAKHSDWVRGEATIGRERRILLPILFELVDPPIAFRAVHTEDFSNWRGDSNDPAFVALCNAIRQRLGQTHAGFDASISEVQTTQTAEFDLPEKLKRGKLALGLAVATALIIGVVFYDFYSVLNRAPDGVDTSVLESSKNNPLTPSSEKSPLLNGPVQLVNPEPAQLLVTQKDSEKTPSSIKQPEMITIPAGEFWMGSAEEDPKASEDEKPRHKVKLGAFSIGKYEVTQAEFAAFVKANGYDAFGCRVSNGSEFAMNAESNWQNPGFILNDTSPVVCVSYEDAVAYIRWLNAKTTGGYRLPSEAEWEYAARAGSTSDFFWGNADAEQYAWFSDNSDGKTLAVNDARIKPNAFGLYHMVGNVWEWVRDCYTGNYVNTPKDGTAWEPKECEHRVLRGGSWETYRAYLRSALRYWETFGHRSSNIGFRLAQDLP</sequence>
<reference evidence="4 5" key="1">
    <citation type="submission" date="2022-07" db="EMBL/GenBank/DDBJ databases">
        <title>Methylomonas rivi sp. nov., Methylomonas rosea sp. nov., Methylomonas aureus sp. nov. and Methylomonas subterranea sp. nov., four novel methanotrophs isolated from a freshwater creek and the deep terrestrial subsurface.</title>
        <authorList>
            <person name="Abin C."/>
            <person name="Sankaranarayanan K."/>
            <person name="Garner C."/>
            <person name="Sindelar R."/>
            <person name="Kotary K."/>
            <person name="Garner R."/>
            <person name="Barclay S."/>
            <person name="Lawson P."/>
            <person name="Krumholz L."/>
        </authorList>
    </citation>
    <scope>NUCLEOTIDE SEQUENCE [LARGE SCALE GENOMIC DNA]</scope>
    <source>
        <strain evidence="4 5">WSC-7</strain>
    </source>
</reference>
<dbReference type="Pfam" id="PF03781">
    <property type="entry name" value="FGE-sulfatase"/>
    <property type="match status" value="1"/>
</dbReference>
<dbReference type="InterPro" id="IPR016187">
    <property type="entry name" value="CTDL_fold"/>
</dbReference>
<dbReference type="EMBL" id="JANIBL010000038">
    <property type="protein sequence ID" value="MCQ8118344.1"/>
    <property type="molecule type" value="Genomic_DNA"/>
</dbReference>
<keyword evidence="2" id="KW-1133">Transmembrane helix</keyword>
<keyword evidence="2" id="KW-0812">Transmembrane</keyword>
<dbReference type="PANTHER" id="PTHR23150">
    <property type="entry name" value="SULFATASE MODIFYING FACTOR 1, 2"/>
    <property type="match status" value="1"/>
</dbReference>
<dbReference type="Pfam" id="PF13676">
    <property type="entry name" value="TIR_2"/>
    <property type="match status" value="1"/>
</dbReference>
<dbReference type="InterPro" id="IPR000157">
    <property type="entry name" value="TIR_dom"/>
</dbReference>
<dbReference type="Proteomes" id="UP001524570">
    <property type="component" value="Unassembled WGS sequence"/>
</dbReference>
<dbReference type="InterPro" id="IPR042095">
    <property type="entry name" value="SUMF_sf"/>
</dbReference>
<gene>
    <name evidence="4" type="ORF">NP589_12980</name>
</gene>
<feature type="region of interest" description="Disordered" evidence="1">
    <location>
        <begin position="193"/>
        <end position="218"/>
    </location>
</feature>
<feature type="domain" description="TIR" evidence="3">
    <location>
        <begin position="1"/>
        <end position="129"/>
    </location>
</feature>